<evidence type="ECO:0000256" key="8">
    <source>
        <dbReference type="ARBA" id="ARBA00022786"/>
    </source>
</evidence>
<dbReference type="GO" id="GO:0005634">
    <property type="term" value="C:nucleus"/>
    <property type="evidence" value="ECO:0007669"/>
    <property type="project" value="UniProtKB-SubCell"/>
</dbReference>
<evidence type="ECO:0000256" key="5">
    <source>
        <dbReference type="ARBA" id="ARBA00022723"/>
    </source>
</evidence>
<keyword evidence="8" id="KW-0833">Ubl conjugation pathway</keyword>
<dbReference type="OrthoDB" id="6105938at2759"/>
<keyword evidence="7 11" id="KW-0863">Zinc-finger</keyword>
<evidence type="ECO:0000313" key="15">
    <source>
        <dbReference type="Proteomes" id="UP000664859"/>
    </source>
</evidence>
<dbReference type="EMBL" id="JAFCMP010000557">
    <property type="protein sequence ID" value="KAG5174911.1"/>
    <property type="molecule type" value="Genomic_DNA"/>
</dbReference>
<evidence type="ECO:0000256" key="7">
    <source>
        <dbReference type="ARBA" id="ARBA00022771"/>
    </source>
</evidence>
<dbReference type="InterPro" id="IPR013083">
    <property type="entry name" value="Znf_RING/FYVE/PHD"/>
</dbReference>
<evidence type="ECO:0000256" key="1">
    <source>
        <dbReference type="ARBA" id="ARBA00000900"/>
    </source>
</evidence>
<dbReference type="SMART" id="SM00184">
    <property type="entry name" value="RING"/>
    <property type="match status" value="1"/>
</dbReference>
<dbReference type="GO" id="GO:0006302">
    <property type="term" value="P:double-strand break repair"/>
    <property type="evidence" value="ECO:0007669"/>
    <property type="project" value="TreeGrafter"/>
</dbReference>
<dbReference type="PROSITE" id="PS50089">
    <property type="entry name" value="ZF_RING_2"/>
    <property type="match status" value="1"/>
</dbReference>
<dbReference type="Proteomes" id="UP000664859">
    <property type="component" value="Unassembled WGS sequence"/>
</dbReference>
<comment type="subcellular location">
    <subcellularLocation>
        <location evidence="2">Nucleus</location>
    </subcellularLocation>
</comment>
<dbReference type="GO" id="GO:0031491">
    <property type="term" value="F:nucleosome binding"/>
    <property type="evidence" value="ECO:0007669"/>
    <property type="project" value="TreeGrafter"/>
</dbReference>
<dbReference type="Pfam" id="PF00097">
    <property type="entry name" value="zf-C3HC4"/>
    <property type="match status" value="1"/>
</dbReference>
<dbReference type="GO" id="GO:0035861">
    <property type="term" value="C:site of double-strand break"/>
    <property type="evidence" value="ECO:0007669"/>
    <property type="project" value="TreeGrafter"/>
</dbReference>
<dbReference type="PANTHER" id="PTHR23328">
    <property type="entry name" value="RING-TYPE DOMAIN-CONTAINING PROTEIN"/>
    <property type="match status" value="1"/>
</dbReference>
<accession>A0A836C800</accession>
<dbReference type="GO" id="GO:0061630">
    <property type="term" value="F:ubiquitin protein ligase activity"/>
    <property type="evidence" value="ECO:0007669"/>
    <property type="project" value="UniProtKB-EC"/>
</dbReference>
<comment type="catalytic activity">
    <reaction evidence="1">
        <text>S-ubiquitinyl-[E2 ubiquitin-conjugating enzyme]-L-cysteine + [acceptor protein]-L-lysine = [E2 ubiquitin-conjugating enzyme]-L-cysteine + N(6)-ubiquitinyl-[acceptor protein]-L-lysine.</text>
        <dbReference type="EC" id="2.3.2.27"/>
    </reaction>
</comment>
<evidence type="ECO:0000313" key="14">
    <source>
        <dbReference type="EMBL" id="KAG5174911.1"/>
    </source>
</evidence>
<reference evidence="14" key="1">
    <citation type="submission" date="2021-02" db="EMBL/GenBank/DDBJ databases">
        <title>First Annotated Genome of the Yellow-green Alga Tribonema minus.</title>
        <authorList>
            <person name="Mahan K.M."/>
        </authorList>
    </citation>
    <scope>NUCLEOTIDE SEQUENCE</scope>
    <source>
        <strain evidence="14">UTEX B ZZ1240</strain>
    </source>
</reference>
<proteinExistence type="predicted"/>
<evidence type="ECO:0000256" key="11">
    <source>
        <dbReference type="PROSITE-ProRule" id="PRU00175"/>
    </source>
</evidence>
<name>A0A836C800_9STRA</name>
<keyword evidence="9" id="KW-0862">Zinc</keyword>
<dbReference type="InterPro" id="IPR001841">
    <property type="entry name" value="Znf_RING"/>
</dbReference>
<evidence type="ECO:0000256" key="12">
    <source>
        <dbReference type="SAM" id="MobiDB-lite"/>
    </source>
</evidence>
<keyword evidence="4" id="KW-0808">Transferase</keyword>
<evidence type="ECO:0000259" key="13">
    <source>
        <dbReference type="PROSITE" id="PS50089"/>
    </source>
</evidence>
<evidence type="ECO:0000256" key="9">
    <source>
        <dbReference type="ARBA" id="ARBA00022833"/>
    </source>
</evidence>
<dbReference type="InterPro" id="IPR018957">
    <property type="entry name" value="Znf_C3HC4_RING-type"/>
</dbReference>
<keyword evidence="5" id="KW-0479">Metal-binding</keyword>
<dbReference type="Gene3D" id="3.30.40.10">
    <property type="entry name" value="Zinc/RING finger domain, C3HC4 (zinc finger)"/>
    <property type="match status" value="1"/>
</dbReference>
<dbReference type="PANTHER" id="PTHR23328:SF0">
    <property type="entry name" value="RING-TYPE DOMAIN-CONTAINING PROTEIN"/>
    <property type="match status" value="1"/>
</dbReference>
<protein>
    <recommendedName>
        <fullName evidence="3">RING-type E3 ubiquitin transferase</fullName>
        <ecNumber evidence="3">2.3.2.27</ecNumber>
    </recommendedName>
</protein>
<dbReference type="AlphaFoldDB" id="A0A836C800"/>
<evidence type="ECO:0000256" key="2">
    <source>
        <dbReference type="ARBA" id="ARBA00004123"/>
    </source>
</evidence>
<evidence type="ECO:0000256" key="10">
    <source>
        <dbReference type="ARBA" id="ARBA00023242"/>
    </source>
</evidence>
<evidence type="ECO:0000256" key="3">
    <source>
        <dbReference type="ARBA" id="ARBA00012483"/>
    </source>
</evidence>
<feature type="domain" description="RING-type" evidence="13">
    <location>
        <begin position="170"/>
        <end position="210"/>
    </location>
</feature>
<feature type="region of interest" description="Disordered" evidence="12">
    <location>
        <begin position="113"/>
        <end position="155"/>
    </location>
</feature>
<dbReference type="EC" id="2.3.2.27" evidence="3"/>
<dbReference type="GO" id="GO:0008270">
    <property type="term" value="F:zinc ion binding"/>
    <property type="evidence" value="ECO:0007669"/>
    <property type="project" value="UniProtKB-KW"/>
</dbReference>
<gene>
    <name evidence="14" type="ORF">JKP88DRAFT_339853</name>
</gene>
<evidence type="ECO:0000256" key="4">
    <source>
        <dbReference type="ARBA" id="ARBA00022679"/>
    </source>
</evidence>
<keyword evidence="10" id="KW-0539">Nucleus</keyword>
<dbReference type="InterPro" id="IPR051657">
    <property type="entry name" value="RNF168/RNF169_E3_ubiq-ligase"/>
</dbReference>
<keyword evidence="15" id="KW-1185">Reference proteome</keyword>
<evidence type="ECO:0000256" key="6">
    <source>
        <dbReference type="ARBA" id="ARBA00022763"/>
    </source>
</evidence>
<comment type="caution">
    <text evidence="14">The sequence shown here is derived from an EMBL/GenBank/DDBJ whole genome shotgun (WGS) entry which is preliminary data.</text>
</comment>
<organism evidence="14 15">
    <name type="scientific">Tribonema minus</name>
    <dbReference type="NCBI Taxonomy" id="303371"/>
    <lineage>
        <taxon>Eukaryota</taxon>
        <taxon>Sar</taxon>
        <taxon>Stramenopiles</taxon>
        <taxon>Ochrophyta</taxon>
        <taxon>PX clade</taxon>
        <taxon>Xanthophyceae</taxon>
        <taxon>Tribonematales</taxon>
        <taxon>Tribonemataceae</taxon>
        <taxon>Tribonema</taxon>
    </lineage>
</organism>
<sequence length="332" mass="34326">MVKRWFLLPDNGSNRPRIELQANGTAQQRACCKVTVDGNGAVIEYAGPEWGVCLLNTTRLTQGQPLPLFTGDEVKLERGGGAAAGASLYYVFTCKTTDHGQLPSDDEVAVVDKPGGIGAHQRGQKRQRTEPGTAVALDPPQEPVASDPAGTAGGEGGSAVLKDILEDFTCPICHDIMVEATSLNCGHQFCFSCGRDWLAKCTGSKTCPKCLAPATVMVPCLAFDSTIARVVESEDVDADDRADYGQRRNAAKAARGDAARAAVTIVPAAAAAAAPTAARQFIGGFMMPPAPLAAMFMGDGGGGGGAGGGGGIRAARRAVAPRFRHGGTANQR</sequence>
<dbReference type="SUPFAM" id="SSF57850">
    <property type="entry name" value="RING/U-box"/>
    <property type="match status" value="1"/>
</dbReference>
<keyword evidence="6" id="KW-0227">DNA damage</keyword>